<proteinExistence type="predicted"/>
<name>A0A8J7A8T4_DESMC</name>
<keyword evidence="2" id="KW-1185">Reference proteome</keyword>
<evidence type="ECO:0000313" key="1">
    <source>
        <dbReference type="EMBL" id="MBE9027266.1"/>
    </source>
</evidence>
<dbReference type="RefSeq" id="WP_190876410.1">
    <property type="nucleotide sequence ID" value="NZ_JADEXS020000001.1"/>
</dbReference>
<dbReference type="EMBL" id="JADEXS010000836">
    <property type="protein sequence ID" value="MBE9027266.1"/>
    <property type="molecule type" value="Genomic_DNA"/>
</dbReference>
<organism evidence="1 2">
    <name type="scientific">Desmonostoc muscorum LEGE 12446</name>
    <dbReference type="NCBI Taxonomy" id="1828758"/>
    <lineage>
        <taxon>Bacteria</taxon>
        <taxon>Bacillati</taxon>
        <taxon>Cyanobacteriota</taxon>
        <taxon>Cyanophyceae</taxon>
        <taxon>Nostocales</taxon>
        <taxon>Nostocaceae</taxon>
        <taxon>Desmonostoc</taxon>
    </lineage>
</organism>
<sequence>MFTTSSAGKPLLKSQVTLCVKQLNCLREAAACLGSSTEKINVERPEMLCKSIIGLSSEYPCDIPNMATASDTGSLYCTEATV</sequence>
<dbReference type="Proteomes" id="UP000622533">
    <property type="component" value="Unassembled WGS sequence"/>
</dbReference>
<comment type="caution">
    <text evidence="1">The sequence shown here is derived from an EMBL/GenBank/DDBJ whole genome shotgun (WGS) entry which is preliminary data.</text>
</comment>
<accession>A0A8J7A8T4</accession>
<gene>
    <name evidence="1" type="ORF">IQ276_34090</name>
</gene>
<dbReference type="AlphaFoldDB" id="A0A8J7A8T4"/>
<evidence type="ECO:0000313" key="2">
    <source>
        <dbReference type="Proteomes" id="UP000622533"/>
    </source>
</evidence>
<protein>
    <submittedName>
        <fullName evidence="1">Uncharacterized protein</fullName>
    </submittedName>
</protein>
<reference evidence="1" key="1">
    <citation type="submission" date="2020-10" db="EMBL/GenBank/DDBJ databases">
        <authorList>
            <person name="Castelo-Branco R."/>
            <person name="Eusebio N."/>
            <person name="Adriana R."/>
            <person name="Vieira A."/>
            <person name="Brugerolle De Fraissinette N."/>
            <person name="Rezende De Castro R."/>
            <person name="Schneider M.P."/>
            <person name="Vasconcelos V."/>
            <person name="Leao P.N."/>
        </authorList>
    </citation>
    <scope>NUCLEOTIDE SEQUENCE</scope>
    <source>
        <strain evidence="1">LEGE 12446</strain>
    </source>
</reference>